<feature type="region of interest" description="Disordered" evidence="1">
    <location>
        <begin position="1"/>
        <end position="98"/>
    </location>
</feature>
<dbReference type="GO" id="GO:0004642">
    <property type="term" value="F:phosphoribosylformylglycinamidine synthase activity"/>
    <property type="evidence" value="ECO:0007669"/>
    <property type="project" value="UniProtKB-EC"/>
</dbReference>
<protein>
    <submittedName>
        <fullName evidence="2">Phosphoribosylformylglycinamidine synthase, glutamine amidotransferase subunit</fullName>
        <ecNumber evidence="2">6.3.5.3</ecNumber>
    </submittedName>
</protein>
<dbReference type="AlphaFoldDB" id="A0A6J4NAU5"/>
<keyword evidence="2" id="KW-0315">Glutamine amidotransferase</keyword>
<feature type="compositionally biased region" description="Basic and acidic residues" evidence="1">
    <location>
        <begin position="57"/>
        <end position="74"/>
    </location>
</feature>
<organism evidence="2">
    <name type="scientific">uncultured Nocardioidaceae bacterium</name>
    <dbReference type="NCBI Taxonomy" id="253824"/>
    <lineage>
        <taxon>Bacteria</taxon>
        <taxon>Bacillati</taxon>
        <taxon>Actinomycetota</taxon>
        <taxon>Actinomycetes</taxon>
        <taxon>Propionibacteriales</taxon>
        <taxon>Nocardioidaceae</taxon>
        <taxon>environmental samples</taxon>
    </lineage>
</organism>
<sequence length="98" mass="11693">EDRHCHLPRFPRRRRRGARRTHRRRGAGRALARSARPRRRRRRHPARRLLVRRLPARRSDRPLRAGDDRGDRGRVPWPACPGHLQRLPDPLRVPPAAR</sequence>
<keyword evidence="2" id="KW-0436">Ligase</keyword>
<keyword evidence="2" id="KW-0808">Transferase</keyword>
<reference evidence="2" key="1">
    <citation type="submission" date="2020-02" db="EMBL/GenBank/DDBJ databases">
        <authorList>
            <person name="Meier V. D."/>
        </authorList>
    </citation>
    <scope>NUCLEOTIDE SEQUENCE</scope>
    <source>
        <strain evidence="2">AVDCRST_MAG47</strain>
    </source>
</reference>
<feature type="compositionally biased region" description="Basic residues" evidence="1">
    <location>
        <begin position="1"/>
        <end position="27"/>
    </location>
</feature>
<name>A0A6J4NAU5_9ACTN</name>
<dbReference type="EC" id="6.3.5.3" evidence="2"/>
<dbReference type="GO" id="GO:0016740">
    <property type="term" value="F:transferase activity"/>
    <property type="evidence" value="ECO:0007669"/>
    <property type="project" value="UniProtKB-KW"/>
</dbReference>
<feature type="non-terminal residue" evidence="2">
    <location>
        <position position="1"/>
    </location>
</feature>
<evidence type="ECO:0000313" key="2">
    <source>
        <dbReference type="EMBL" id="CAA9377656.1"/>
    </source>
</evidence>
<feature type="compositionally biased region" description="Basic residues" evidence="1">
    <location>
        <begin position="35"/>
        <end position="56"/>
    </location>
</feature>
<dbReference type="EMBL" id="CADCUK010000127">
    <property type="protein sequence ID" value="CAA9377656.1"/>
    <property type="molecule type" value="Genomic_DNA"/>
</dbReference>
<accession>A0A6J4NAU5</accession>
<gene>
    <name evidence="2" type="ORF">AVDCRST_MAG47-1894</name>
</gene>
<feature type="non-terminal residue" evidence="2">
    <location>
        <position position="98"/>
    </location>
</feature>
<evidence type="ECO:0000256" key="1">
    <source>
        <dbReference type="SAM" id="MobiDB-lite"/>
    </source>
</evidence>
<proteinExistence type="predicted"/>